<dbReference type="CDD" id="cd06267">
    <property type="entry name" value="PBP1_LacI_sugar_binding-like"/>
    <property type="match status" value="1"/>
</dbReference>
<keyword evidence="3" id="KW-0804">Transcription</keyword>
<dbReference type="GO" id="GO:0003700">
    <property type="term" value="F:DNA-binding transcription factor activity"/>
    <property type="evidence" value="ECO:0007669"/>
    <property type="project" value="TreeGrafter"/>
</dbReference>
<dbReference type="SMART" id="SM00354">
    <property type="entry name" value="HTH_LACI"/>
    <property type="match status" value="1"/>
</dbReference>
<dbReference type="Pfam" id="PF00356">
    <property type="entry name" value="LacI"/>
    <property type="match status" value="1"/>
</dbReference>
<dbReference type="Gene3D" id="3.40.50.2300">
    <property type="match status" value="2"/>
</dbReference>
<dbReference type="PRINTS" id="PR00036">
    <property type="entry name" value="HTHLACI"/>
</dbReference>
<dbReference type="Proteomes" id="UP001208041">
    <property type="component" value="Unassembled WGS sequence"/>
</dbReference>
<dbReference type="PANTHER" id="PTHR30146">
    <property type="entry name" value="LACI-RELATED TRANSCRIPTIONAL REPRESSOR"/>
    <property type="match status" value="1"/>
</dbReference>
<evidence type="ECO:0000313" key="5">
    <source>
        <dbReference type="EMBL" id="MCV6824562.1"/>
    </source>
</evidence>
<reference evidence="5" key="1">
    <citation type="submission" date="2022-10" db="EMBL/GenBank/DDBJ databases">
        <authorList>
            <person name="Yue Y."/>
        </authorList>
    </citation>
    <scope>NUCLEOTIDE SEQUENCE</scope>
    <source>
        <strain evidence="5">Z654</strain>
    </source>
</reference>
<dbReference type="PANTHER" id="PTHR30146:SF109">
    <property type="entry name" value="HTH-TYPE TRANSCRIPTIONAL REGULATOR GALS"/>
    <property type="match status" value="1"/>
</dbReference>
<dbReference type="InterPro" id="IPR010982">
    <property type="entry name" value="Lambda_DNA-bd_dom_sf"/>
</dbReference>
<dbReference type="PROSITE" id="PS00356">
    <property type="entry name" value="HTH_LACI_1"/>
    <property type="match status" value="1"/>
</dbReference>
<dbReference type="InterPro" id="IPR000843">
    <property type="entry name" value="HTH_LacI"/>
</dbReference>
<dbReference type="GO" id="GO:0000976">
    <property type="term" value="F:transcription cis-regulatory region binding"/>
    <property type="evidence" value="ECO:0007669"/>
    <property type="project" value="TreeGrafter"/>
</dbReference>
<keyword evidence="6" id="KW-1185">Reference proteome</keyword>
<dbReference type="Gene3D" id="1.10.260.40">
    <property type="entry name" value="lambda repressor-like DNA-binding domains"/>
    <property type="match status" value="1"/>
</dbReference>
<accession>A0AAE3LQL3</accession>
<gene>
    <name evidence="5" type="ORF">OH136_08315</name>
</gene>
<evidence type="ECO:0000256" key="3">
    <source>
        <dbReference type="ARBA" id="ARBA00023163"/>
    </source>
</evidence>
<name>A0AAE3LQL3_9RHOB</name>
<dbReference type="RefSeq" id="WP_263953423.1">
    <property type="nucleotide sequence ID" value="NZ_JAOYFC010000002.1"/>
</dbReference>
<dbReference type="SUPFAM" id="SSF47413">
    <property type="entry name" value="lambda repressor-like DNA-binding domains"/>
    <property type="match status" value="1"/>
</dbReference>
<dbReference type="CDD" id="cd01392">
    <property type="entry name" value="HTH_LacI"/>
    <property type="match status" value="1"/>
</dbReference>
<evidence type="ECO:0000256" key="1">
    <source>
        <dbReference type="ARBA" id="ARBA00023015"/>
    </source>
</evidence>
<dbReference type="SUPFAM" id="SSF53822">
    <property type="entry name" value="Periplasmic binding protein-like I"/>
    <property type="match status" value="1"/>
</dbReference>
<proteinExistence type="predicted"/>
<evidence type="ECO:0000259" key="4">
    <source>
        <dbReference type="PROSITE" id="PS50932"/>
    </source>
</evidence>
<dbReference type="Pfam" id="PF13377">
    <property type="entry name" value="Peripla_BP_3"/>
    <property type="match status" value="1"/>
</dbReference>
<sequence>MATSRTTNPTLKDIAKAAGVSVAAVSKVLNNREGVGEDTRQRILTTIDELGYNGRAGRDSIVGSATILTLEQYVTNDAFYGEILESVKAASLRSGLDIGISVYRSATDMRVAVEKSTVGGPLMLMGVDQPDIVDAVIDRGLTGVIVNGMDRSMQLTSVSPDYHFGAALATQHLISLGHKDILHVTHPYRESIRRRIDGFRNALEEAGIAFNPEQHILDLGAPQNISLAARDIVLQRLKHEPVPTAIFCMNDMVALGAMQAAQSLGLSVPDDISIVGFDGLSIGEYATPPLTSVQTNRASLGEIGVSLLVERINQPTAAVQRVTTGGKLIVRRSSTTSPR</sequence>
<comment type="caution">
    <text evidence="5">The sequence shown here is derived from an EMBL/GenBank/DDBJ whole genome shotgun (WGS) entry which is preliminary data.</text>
</comment>
<dbReference type="InterPro" id="IPR046335">
    <property type="entry name" value="LacI/GalR-like_sensor"/>
</dbReference>
<dbReference type="EMBL" id="JAOYFC010000002">
    <property type="protein sequence ID" value="MCV6824562.1"/>
    <property type="molecule type" value="Genomic_DNA"/>
</dbReference>
<dbReference type="InterPro" id="IPR028082">
    <property type="entry name" value="Peripla_BP_I"/>
</dbReference>
<feature type="domain" description="HTH lacI-type" evidence="4">
    <location>
        <begin position="9"/>
        <end position="52"/>
    </location>
</feature>
<protein>
    <submittedName>
        <fullName evidence="5">LacI family transcriptional regulator</fullName>
    </submittedName>
</protein>
<keyword evidence="2" id="KW-0238">DNA-binding</keyword>
<dbReference type="AlphaFoldDB" id="A0AAE3LQL3"/>
<keyword evidence="1" id="KW-0805">Transcription regulation</keyword>
<dbReference type="PROSITE" id="PS50932">
    <property type="entry name" value="HTH_LACI_2"/>
    <property type="match status" value="1"/>
</dbReference>
<organism evidence="5 6">
    <name type="scientific">Halocynthiibacter halioticoli</name>
    <dbReference type="NCBI Taxonomy" id="2986804"/>
    <lineage>
        <taxon>Bacteria</taxon>
        <taxon>Pseudomonadati</taxon>
        <taxon>Pseudomonadota</taxon>
        <taxon>Alphaproteobacteria</taxon>
        <taxon>Rhodobacterales</taxon>
        <taxon>Paracoccaceae</taxon>
        <taxon>Halocynthiibacter</taxon>
    </lineage>
</organism>
<evidence type="ECO:0000313" key="6">
    <source>
        <dbReference type="Proteomes" id="UP001208041"/>
    </source>
</evidence>
<evidence type="ECO:0000256" key="2">
    <source>
        <dbReference type="ARBA" id="ARBA00023125"/>
    </source>
</evidence>